<accession>A0ABV7WDJ0</accession>
<dbReference type="RefSeq" id="WP_340290405.1">
    <property type="nucleotide sequence ID" value="NZ_JBBEOI010000018.1"/>
</dbReference>
<organism evidence="2 3">
    <name type="scientific">Aquipuribacter hungaricus</name>
    <dbReference type="NCBI Taxonomy" id="545624"/>
    <lineage>
        <taxon>Bacteria</taxon>
        <taxon>Bacillati</taxon>
        <taxon>Actinomycetota</taxon>
        <taxon>Actinomycetes</taxon>
        <taxon>Micrococcales</taxon>
        <taxon>Intrasporangiaceae</taxon>
        <taxon>Aquipuribacter</taxon>
    </lineage>
</organism>
<name>A0ABV7WDJ0_9MICO</name>
<keyword evidence="1" id="KW-0472">Membrane</keyword>
<evidence type="ECO:0000256" key="1">
    <source>
        <dbReference type="SAM" id="Phobius"/>
    </source>
</evidence>
<keyword evidence="1" id="KW-1133">Transmembrane helix</keyword>
<keyword evidence="3" id="KW-1185">Reference proteome</keyword>
<dbReference type="Proteomes" id="UP001595685">
    <property type="component" value="Unassembled WGS sequence"/>
</dbReference>
<keyword evidence="1" id="KW-0812">Transmembrane</keyword>
<feature type="transmembrane region" description="Helical" evidence="1">
    <location>
        <begin position="63"/>
        <end position="83"/>
    </location>
</feature>
<sequence>MRASTHEAVRRTSVRPPDVLWFPFAVLVLLGVGTTLTGIVYLTTVVSSLVTGDPGLQWQALPYGIGVLGLGLGALSGAVALWRQRWRARVMAWVVLPLFVAAGAVDHLVVNDMWGLRVNPFVALLLLLPAVAWAVFLLPSVRRYYQLQSG</sequence>
<comment type="caution">
    <text evidence="2">The sequence shown here is derived from an EMBL/GenBank/DDBJ whole genome shotgun (WGS) entry which is preliminary data.</text>
</comment>
<gene>
    <name evidence="2" type="ORF">ACFOLH_01205</name>
</gene>
<feature type="transmembrane region" description="Helical" evidence="1">
    <location>
        <begin position="121"/>
        <end position="141"/>
    </location>
</feature>
<feature type="transmembrane region" description="Helical" evidence="1">
    <location>
        <begin position="20"/>
        <end position="43"/>
    </location>
</feature>
<feature type="transmembrane region" description="Helical" evidence="1">
    <location>
        <begin position="90"/>
        <end position="109"/>
    </location>
</feature>
<evidence type="ECO:0000313" key="2">
    <source>
        <dbReference type="EMBL" id="MFC3686952.1"/>
    </source>
</evidence>
<dbReference type="EMBL" id="JBHRWW010000001">
    <property type="protein sequence ID" value="MFC3686952.1"/>
    <property type="molecule type" value="Genomic_DNA"/>
</dbReference>
<reference evidence="3" key="1">
    <citation type="journal article" date="2019" name="Int. J. Syst. Evol. Microbiol.">
        <title>The Global Catalogue of Microorganisms (GCM) 10K type strain sequencing project: providing services to taxonomists for standard genome sequencing and annotation.</title>
        <authorList>
            <consortium name="The Broad Institute Genomics Platform"/>
            <consortium name="The Broad Institute Genome Sequencing Center for Infectious Disease"/>
            <person name="Wu L."/>
            <person name="Ma J."/>
        </authorList>
    </citation>
    <scope>NUCLEOTIDE SEQUENCE [LARGE SCALE GENOMIC DNA]</scope>
    <source>
        <strain evidence="3">NCAIM B.02333</strain>
    </source>
</reference>
<evidence type="ECO:0000313" key="3">
    <source>
        <dbReference type="Proteomes" id="UP001595685"/>
    </source>
</evidence>
<proteinExistence type="predicted"/>
<protein>
    <submittedName>
        <fullName evidence="2">Uncharacterized protein</fullName>
    </submittedName>
</protein>